<dbReference type="AlphaFoldDB" id="A0A2M8PX13"/>
<reference evidence="1 2" key="1">
    <citation type="submission" date="2017-11" db="EMBL/GenBank/DDBJ databases">
        <title>Evolution of Phototrophy in the Chloroflexi Phylum Driven by Horizontal Gene Transfer.</title>
        <authorList>
            <person name="Ward L.M."/>
            <person name="Hemp J."/>
            <person name="Shih P.M."/>
            <person name="Mcglynn S.E."/>
            <person name="Fischer W."/>
        </authorList>
    </citation>
    <scope>NUCLEOTIDE SEQUENCE [LARGE SCALE GENOMIC DNA]</scope>
    <source>
        <strain evidence="1">CP1_1M</strain>
    </source>
</reference>
<evidence type="ECO:0000313" key="2">
    <source>
        <dbReference type="Proteomes" id="UP000228947"/>
    </source>
</evidence>
<dbReference type="SUPFAM" id="SSF53474">
    <property type="entry name" value="alpha/beta-Hydrolases"/>
    <property type="match status" value="1"/>
</dbReference>
<dbReference type="Gene3D" id="3.40.50.1820">
    <property type="entry name" value="alpha/beta hydrolase"/>
    <property type="match status" value="1"/>
</dbReference>
<accession>A0A2M8PX13</accession>
<organism evidence="1 2">
    <name type="scientific">Candidatus Thermofonsia Clade 1 bacterium</name>
    <dbReference type="NCBI Taxonomy" id="2364210"/>
    <lineage>
        <taxon>Bacteria</taxon>
        <taxon>Bacillati</taxon>
        <taxon>Chloroflexota</taxon>
        <taxon>Candidatus Thermofontia</taxon>
        <taxon>Candidatus Thermofonsia Clade 1</taxon>
    </lineage>
</organism>
<gene>
    <name evidence="1" type="ORF">CUN50_05465</name>
</gene>
<sequence length="77" mass="8208">DAVRWIPHIQAPILLIHGAADDLISAAEVAELSVRSGSRAVVWQVAGAAHHQASQVAGAAFAQHVCAWFEQYLPETP</sequence>
<evidence type="ECO:0000313" key="1">
    <source>
        <dbReference type="EMBL" id="PJF42091.1"/>
    </source>
</evidence>
<proteinExistence type="predicted"/>
<name>A0A2M8PX13_9CHLR</name>
<dbReference type="EMBL" id="PGTL01000034">
    <property type="protein sequence ID" value="PJF42091.1"/>
    <property type="molecule type" value="Genomic_DNA"/>
</dbReference>
<protein>
    <recommendedName>
        <fullName evidence="3">Alpha/beta hydrolase</fullName>
    </recommendedName>
</protein>
<evidence type="ECO:0008006" key="3">
    <source>
        <dbReference type="Google" id="ProtNLM"/>
    </source>
</evidence>
<feature type="non-terminal residue" evidence="1">
    <location>
        <position position="1"/>
    </location>
</feature>
<dbReference type="Proteomes" id="UP000228947">
    <property type="component" value="Unassembled WGS sequence"/>
</dbReference>
<dbReference type="InterPro" id="IPR029058">
    <property type="entry name" value="AB_hydrolase_fold"/>
</dbReference>
<comment type="caution">
    <text evidence="1">The sequence shown here is derived from an EMBL/GenBank/DDBJ whole genome shotgun (WGS) entry which is preliminary data.</text>
</comment>